<organism evidence="9 10">
    <name type="scientific">Lachnospira multipara</name>
    <dbReference type="NCBI Taxonomy" id="28051"/>
    <lineage>
        <taxon>Bacteria</taxon>
        <taxon>Bacillati</taxon>
        <taxon>Bacillota</taxon>
        <taxon>Clostridia</taxon>
        <taxon>Lachnospirales</taxon>
        <taxon>Lachnospiraceae</taxon>
        <taxon>Lachnospira</taxon>
    </lineage>
</organism>
<keyword evidence="3 7" id="KW-0812">Transmembrane</keyword>
<evidence type="ECO:0000256" key="1">
    <source>
        <dbReference type="ARBA" id="ARBA00004651"/>
    </source>
</evidence>
<evidence type="ECO:0000256" key="5">
    <source>
        <dbReference type="ARBA" id="ARBA00023136"/>
    </source>
</evidence>
<accession>A0A1H5TNW1</accession>
<dbReference type="RefSeq" id="WP_181022487.1">
    <property type="nucleotide sequence ID" value="NZ_FNUL01000005.1"/>
</dbReference>
<evidence type="ECO:0000313" key="10">
    <source>
        <dbReference type="Proteomes" id="UP000236726"/>
    </source>
</evidence>
<protein>
    <submittedName>
        <fullName evidence="9">FtsX-like permease family protein</fullName>
    </submittedName>
</protein>
<dbReference type="InterPro" id="IPR050250">
    <property type="entry name" value="Macrolide_Exporter_MacB"/>
</dbReference>
<sequence length="402" mass="46189">MTNIKIIFKRVLKRPYSILVMIAMCAISFYMFSGELTENVQSLYYVHRIHNMFGIDEEQVGFVQLLKSSNSLETAIEVKNKMNDIHGIKGAGFRSGYTIFSQKSNSEIPIFLFDTSIIESVNVDVDEKTLEEMRQETEYEPILLGPDYKGKYELGEVIEYEYASYKVYGFLKEDSAIYHDFDLFSGWTNLDLYNLDSAGVVVMDDLTQRESVNFSYIQFITEKNEFDNVAKELIKYSLDNGIELRVVNRAEEIKNELKEKNILNSDDFYLLVLVGVVTIITITTMSVTYIMLDKRDYGILMINGLKSKSIHLQIILQNLLIVMLGAIIGWMINQKLYYGALIISQTDININFLYLIYYKTAMIFIPIIMCLTSVVIVALSSIIPVYITSKLRLADLVQTENE</sequence>
<gene>
    <name evidence="9" type="ORF">SAMN05216537_10522</name>
</gene>
<dbReference type="InterPro" id="IPR003838">
    <property type="entry name" value="ABC3_permease_C"/>
</dbReference>
<dbReference type="Pfam" id="PF02687">
    <property type="entry name" value="FtsX"/>
    <property type="match status" value="1"/>
</dbReference>
<dbReference type="GO" id="GO:0005886">
    <property type="term" value="C:plasma membrane"/>
    <property type="evidence" value="ECO:0007669"/>
    <property type="project" value="UniProtKB-SubCell"/>
</dbReference>
<evidence type="ECO:0000256" key="6">
    <source>
        <dbReference type="ARBA" id="ARBA00038076"/>
    </source>
</evidence>
<feature type="transmembrane region" description="Helical" evidence="7">
    <location>
        <begin position="312"/>
        <end position="332"/>
    </location>
</feature>
<reference evidence="9 10" key="1">
    <citation type="submission" date="2016-10" db="EMBL/GenBank/DDBJ databases">
        <authorList>
            <person name="de Groot N.N."/>
        </authorList>
    </citation>
    <scope>NUCLEOTIDE SEQUENCE [LARGE SCALE GENOMIC DNA]</scope>
    <source>
        <strain evidence="9 10">D15d</strain>
    </source>
</reference>
<evidence type="ECO:0000256" key="7">
    <source>
        <dbReference type="SAM" id="Phobius"/>
    </source>
</evidence>
<dbReference type="AlphaFoldDB" id="A0A1H5TNW1"/>
<comment type="subcellular location">
    <subcellularLocation>
        <location evidence="1">Cell membrane</location>
        <topology evidence="1">Multi-pass membrane protein</topology>
    </subcellularLocation>
</comment>
<evidence type="ECO:0000313" key="9">
    <source>
        <dbReference type="EMBL" id="SEF63908.1"/>
    </source>
</evidence>
<evidence type="ECO:0000256" key="2">
    <source>
        <dbReference type="ARBA" id="ARBA00022475"/>
    </source>
</evidence>
<evidence type="ECO:0000259" key="8">
    <source>
        <dbReference type="Pfam" id="PF02687"/>
    </source>
</evidence>
<proteinExistence type="inferred from homology"/>
<name>A0A1H5TNW1_9FIRM</name>
<feature type="transmembrane region" description="Helical" evidence="7">
    <location>
        <begin position="338"/>
        <end position="357"/>
    </location>
</feature>
<dbReference type="Proteomes" id="UP000236726">
    <property type="component" value="Unassembled WGS sequence"/>
</dbReference>
<keyword evidence="10" id="KW-1185">Reference proteome</keyword>
<feature type="domain" description="ABC3 transporter permease C-terminal" evidence="8">
    <location>
        <begin position="270"/>
        <end position="390"/>
    </location>
</feature>
<comment type="similarity">
    <text evidence="6">Belongs to the ABC-4 integral membrane protein family.</text>
</comment>
<evidence type="ECO:0000256" key="3">
    <source>
        <dbReference type="ARBA" id="ARBA00022692"/>
    </source>
</evidence>
<evidence type="ECO:0000256" key="4">
    <source>
        <dbReference type="ARBA" id="ARBA00022989"/>
    </source>
</evidence>
<keyword evidence="5 7" id="KW-0472">Membrane</keyword>
<feature type="transmembrane region" description="Helical" evidence="7">
    <location>
        <begin position="268"/>
        <end position="292"/>
    </location>
</feature>
<dbReference type="PANTHER" id="PTHR30572">
    <property type="entry name" value="MEMBRANE COMPONENT OF TRANSPORTER-RELATED"/>
    <property type="match status" value="1"/>
</dbReference>
<keyword evidence="2" id="KW-1003">Cell membrane</keyword>
<dbReference type="EMBL" id="FNUL01000005">
    <property type="protein sequence ID" value="SEF63908.1"/>
    <property type="molecule type" value="Genomic_DNA"/>
</dbReference>
<feature type="transmembrane region" description="Helical" evidence="7">
    <location>
        <begin position="16"/>
        <end position="33"/>
    </location>
</feature>
<dbReference type="PANTHER" id="PTHR30572:SF4">
    <property type="entry name" value="ABC TRANSPORTER PERMEASE YTRF"/>
    <property type="match status" value="1"/>
</dbReference>
<keyword evidence="4 7" id="KW-1133">Transmembrane helix</keyword>
<feature type="transmembrane region" description="Helical" evidence="7">
    <location>
        <begin position="364"/>
        <end position="387"/>
    </location>
</feature>
<dbReference type="GO" id="GO:0022857">
    <property type="term" value="F:transmembrane transporter activity"/>
    <property type="evidence" value="ECO:0007669"/>
    <property type="project" value="TreeGrafter"/>
</dbReference>